<dbReference type="EMBL" id="CP113264">
    <property type="protein sequence ID" value="WAE73922.1"/>
    <property type="molecule type" value="Genomic_DNA"/>
</dbReference>
<dbReference type="Proteomes" id="UP001156498">
    <property type="component" value="Chromosome"/>
</dbReference>
<sequence length="303" mass="32946">MVLILVTTLLTVAISLLIWAISVQVINARRRAEVKERDNLLTAKMSPLRAATLRTDIAELKNEPHVLASTNKKNIADQFLSSQKGKLHANEIKRTQSTLDPEIQRYEKAGIISTNFIINTSLDSTEEQRAAASRWIAEKTRLSNSGESTLPADNELRKLAEAGIVIKQHSEGPNADLVGANKPILAIFIATVNDMNTFVSAMLKKALTDRPKQLEDIAEKHGITLPFQLAPNQNTPEATKKEGKITALAVDPQQALPSSVPSYLAPAIGVSEAVQSRSAQESERPARGRPASPAKTRPTNGQT</sequence>
<reference evidence="2 3" key="1">
    <citation type="journal article" date="2013" name="Int. J. Syst. Evol. Microbiol.">
        <title>Description of Streptomonospora sediminis sp. nov. and Streptomonospora nanhaiensis sp. nov., and reclassification of Nocardiopsis arabia Hozzein &amp; Goodfellow 2008 as Streptomonospora arabica comb. nov. and emended description of the genus Streptomonospora.</title>
        <authorList>
            <person name="Zhang D.F."/>
            <person name="Pan H.Q."/>
            <person name="He J."/>
            <person name="Zhang X.M."/>
            <person name="Zhang Y.G."/>
            <person name="Klenk H.P."/>
            <person name="Hu J.C."/>
            <person name="Li W.J."/>
        </authorList>
    </citation>
    <scope>NUCLEOTIDE SEQUENCE [LARGE SCALE GENOMIC DNA]</scope>
    <source>
        <strain evidence="2 3">12A09</strain>
    </source>
</reference>
<dbReference type="RefSeq" id="WP_267947702.1">
    <property type="nucleotide sequence ID" value="NZ_CP113264.1"/>
</dbReference>
<evidence type="ECO:0000313" key="2">
    <source>
        <dbReference type="EMBL" id="WAE73922.1"/>
    </source>
</evidence>
<feature type="region of interest" description="Disordered" evidence="1">
    <location>
        <begin position="273"/>
        <end position="303"/>
    </location>
</feature>
<evidence type="ECO:0000313" key="3">
    <source>
        <dbReference type="Proteomes" id="UP001156498"/>
    </source>
</evidence>
<accession>A0ABY6YNF4</accession>
<evidence type="ECO:0000256" key="1">
    <source>
        <dbReference type="SAM" id="MobiDB-lite"/>
    </source>
</evidence>
<name>A0ABY6YNF4_9ACTN</name>
<keyword evidence="3" id="KW-1185">Reference proteome</keyword>
<protein>
    <submittedName>
        <fullName evidence="2">Uncharacterized protein</fullName>
    </submittedName>
</protein>
<proteinExistence type="predicted"/>
<gene>
    <name evidence="2" type="ORF">OUQ99_01985</name>
</gene>
<organism evidence="2 3">
    <name type="scientific">Streptomonospora nanhaiensis</name>
    <dbReference type="NCBI Taxonomy" id="1323731"/>
    <lineage>
        <taxon>Bacteria</taxon>
        <taxon>Bacillati</taxon>
        <taxon>Actinomycetota</taxon>
        <taxon>Actinomycetes</taxon>
        <taxon>Streptosporangiales</taxon>
        <taxon>Nocardiopsidaceae</taxon>
        <taxon>Streptomonospora</taxon>
    </lineage>
</organism>